<keyword evidence="4 13" id="KW-0812">Transmembrane</keyword>
<evidence type="ECO:0000256" key="5">
    <source>
        <dbReference type="ARBA" id="ARBA00022958"/>
    </source>
</evidence>
<feature type="transmembrane region" description="Helical" evidence="13">
    <location>
        <begin position="59"/>
        <end position="83"/>
    </location>
</feature>
<dbReference type="GO" id="GO:0005886">
    <property type="term" value="C:plasma membrane"/>
    <property type="evidence" value="ECO:0007669"/>
    <property type="project" value="TreeGrafter"/>
</dbReference>
<evidence type="ECO:0000256" key="2">
    <source>
        <dbReference type="ARBA" id="ARBA00022448"/>
    </source>
</evidence>
<dbReference type="GO" id="GO:0051453">
    <property type="term" value="P:regulation of intracellular pH"/>
    <property type="evidence" value="ECO:0007669"/>
    <property type="project" value="TreeGrafter"/>
</dbReference>
<evidence type="ECO:0000313" key="15">
    <source>
        <dbReference type="EMBL" id="VAI17189.1"/>
    </source>
</evidence>
<feature type="transmembrane region" description="Helical" evidence="13">
    <location>
        <begin position="122"/>
        <end position="149"/>
    </location>
</feature>
<keyword evidence="10" id="KW-0739">Sodium transport</keyword>
<dbReference type="Pfam" id="PF00999">
    <property type="entry name" value="Na_H_Exchanger"/>
    <property type="match status" value="1"/>
</dbReference>
<keyword evidence="16" id="KW-1185">Reference proteome</keyword>
<comment type="catalytic activity">
    <reaction evidence="12">
        <text>K(+)(in) + H(+)(out) = K(+)(out) + H(+)(in)</text>
        <dbReference type="Rhea" id="RHEA:29467"/>
        <dbReference type="ChEBI" id="CHEBI:15378"/>
        <dbReference type="ChEBI" id="CHEBI:29103"/>
    </reaction>
</comment>
<evidence type="ECO:0000313" key="16">
    <source>
        <dbReference type="Proteomes" id="UP000324705"/>
    </source>
</evidence>
<protein>
    <recommendedName>
        <fullName evidence="14">Cation/H+ exchanger transmembrane domain-containing protein</fullName>
    </recommendedName>
</protein>
<evidence type="ECO:0000256" key="11">
    <source>
        <dbReference type="ARBA" id="ARBA00047524"/>
    </source>
</evidence>
<comment type="catalytic activity">
    <reaction evidence="11">
        <text>Na(+)(in) + H(+)(out) = Na(+)(out) + H(+)(in)</text>
        <dbReference type="Rhea" id="RHEA:29419"/>
        <dbReference type="ChEBI" id="CHEBI:15378"/>
        <dbReference type="ChEBI" id="CHEBI:29101"/>
    </reaction>
</comment>
<keyword evidence="3" id="KW-0633">Potassium transport</keyword>
<organism evidence="15 16">
    <name type="scientific">Triticum turgidum subsp. durum</name>
    <name type="common">Durum wheat</name>
    <name type="synonym">Triticum durum</name>
    <dbReference type="NCBI Taxonomy" id="4567"/>
    <lineage>
        <taxon>Eukaryota</taxon>
        <taxon>Viridiplantae</taxon>
        <taxon>Streptophyta</taxon>
        <taxon>Embryophyta</taxon>
        <taxon>Tracheophyta</taxon>
        <taxon>Spermatophyta</taxon>
        <taxon>Magnoliopsida</taxon>
        <taxon>Liliopsida</taxon>
        <taxon>Poales</taxon>
        <taxon>Poaceae</taxon>
        <taxon>BOP clade</taxon>
        <taxon>Pooideae</taxon>
        <taxon>Triticodae</taxon>
        <taxon>Triticeae</taxon>
        <taxon>Triticinae</taxon>
        <taxon>Triticum</taxon>
    </lineage>
</organism>
<gene>
    <name evidence="15" type="ORF">TRITD_5Av1G128770</name>
</gene>
<feature type="transmembrane region" description="Helical" evidence="13">
    <location>
        <begin position="161"/>
        <end position="183"/>
    </location>
</feature>
<dbReference type="Gramene" id="TRITD5Av1G128770.9">
    <property type="protein sequence ID" value="TRITD5Av1G128770.9"/>
    <property type="gene ID" value="TRITD5Av1G128770"/>
</dbReference>
<dbReference type="PANTHER" id="PTHR10110:SF127">
    <property type="entry name" value="SODIUM_HYDROGEN EXCHANGER 5-RELATED"/>
    <property type="match status" value="1"/>
</dbReference>
<dbReference type="GO" id="GO:0015386">
    <property type="term" value="F:potassium:proton antiporter activity"/>
    <property type="evidence" value="ECO:0007669"/>
    <property type="project" value="TreeGrafter"/>
</dbReference>
<evidence type="ECO:0000256" key="3">
    <source>
        <dbReference type="ARBA" id="ARBA00022538"/>
    </source>
</evidence>
<name>A0A9R0WMJ1_TRITD</name>
<reference evidence="15 16" key="1">
    <citation type="submission" date="2017-09" db="EMBL/GenBank/DDBJ databases">
        <authorList>
            <consortium name="International Durum Wheat Genome Sequencing Consortium (IDWGSC)"/>
            <person name="Milanesi L."/>
        </authorList>
    </citation>
    <scope>NUCLEOTIDE SEQUENCE [LARGE SCALE GENOMIC DNA]</scope>
    <source>
        <strain evidence="16">cv. Svevo</strain>
    </source>
</reference>
<evidence type="ECO:0000256" key="10">
    <source>
        <dbReference type="ARBA" id="ARBA00023201"/>
    </source>
</evidence>
<dbReference type="Gene3D" id="6.10.140.1330">
    <property type="match status" value="1"/>
</dbReference>
<dbReference type="AlphaFoldDB" id="A0A9R0WMJ1"/>
<evidence type="ECO:0000256" key="9">
    <source>
        <dbReference type="ARBA" id="ARBA00023136"/>
    </source>
</evidence>
<evidence type="ECO:0000256" key="8">
    <source>
        <dbReference type="ARBA" id="ARBA00023065"/>
    </source>
</evidence>
<evidence type="ECO:0000256" key="7">
    <source>
        <dbReference type="ARBA" id="ARBA00023053"/>
    </source>
</evidence>
<evidence type="ECO:0000256" key="4">
    <source>
        <dbReference type="ARBA" id="ARBA00022692"/>
    </source>
</evidence>
<evidence type="ECO:0000256" key="13">
    <source>
        <dbReference type="SAM" id="Phobius"/>
    </source>
</evidence>
<comment type="subcellular location">
    <subcellularLocation>
        <location evidence="1">Membrane</location>
        <topology evidence="1">Multi-pass membrane protein</topology>
    </subcellularLocation>
</comment>
<proteinExistence type="predicted"/>
<keyword evidence="7" id="KW-0915">Sodium</keyword>
<dbReference type="GO" id="GO:0005768">
    <property type="term" value="C:endosome"/>
    <property type="evidence" value="ECO:0007669"/>
    <property type="project" value="TreeGrafter"/>
</dbReference>
<dbReference type="EMBL" id="LT934119">
    <property type="protein sequence ID" value="VAI17189.1"/>
    <property type="molecule type" value="Genomic_DNA"/>
</dbReference>
<dbReference type="GO" id="GO:0015385">
    <property type="term" value="F:sodium:proton antiporter activity"/>
    <property type="evidence" value="ECO:0007669"/>
    <property type="project" value="InterPro"/>
</dbReference>
<evidence type="ECO:0000256" key="1">
    <source>
        <dbReference type="ARBA" id="ARBA00004141"/>
    </source>
</evidence>
<accession>A0A9R0WMJ1</accession>
<evidence type="ECO:0000259" key="14">
    <source>
        <dbReference type="Pfam" id="PF00999"/>
    </source>
</evidence>
<keyword evidence="6 13" id="KW-1133">Transmembrane helix</keyword>
<feature type="domain" description="Cation/H+ exchanger transmembrane" evidence="14">
    <location>
        <begin position="20"/>
        <end position="208"/>
    </location>
</feature>
<evidence type="ECO:0000256" key="12">
    <source>
        <dbReference type="ARBA" id="ARBA00047912"/>
    </source>
</evidence>
<feature type="transmembrane region" description="Helical" evidence="13">
    <location>
        <begin position="17"/>
        <end position="39"/>
    </location>
</feature>
<evidence type="ECO:0000256" key="6">
    <source>
        <dbReference type="ARBA" id="ARBA00022989"/>
    </source>
</evidence>
<dbReference type="InterPro" id="IPR006153">
    <property type="entry name" value="Cation/H_exchanger_TM"/>
</dbReference>
<keyword evidence="8" id="KW-0406">Ion transport</keyword>
<dbReference type="Proteomes" id="UP000324705">
    <property type="component" value="Chromosome 5A"/>
</dbReference>
<sequence>MLVLSFVLGHVLRRHRFYYLPEASASLLIGLVVGGLANISNTETNTSYLGGLTFLMYKLPLVECLMFGALISATDPVTVLSIFQELGSDVNFACKYSQYFLVPMTNLTMSSVRSNAAGGENIFMMILQFLEIFVGSMSSVLKLCYVYYFSLQNLECCLFVLFPYFSYMLAEGLGLSGIVSILFTGMVMKHYTYSNLSDNSQRFVSAFFHLLSSLAETFV</sequence>
<dbReference type="PANTHER" id="PTHR10110">
    <property type="entry name" value="SODIUM/HYDROGEN EXCHANGER"/>
    <property type="match status" value="1"/>
</dbReference>
<keyword evidence="2" id="KW-0813">Transport</keyword>
<dbReference type="GO" id="GO:0098719">
    <property type="term" value="P:sodium ion import across plasma membrane"/>
    <property type="evidence" value="ECO:0007669"/>
    <property type="project" value="TreeGrafter"/>
</dbReference>
<keyword evidence="5" id="KW-0630">Potassium</keyword>
<keyword evidence="9 13" id="KW-0472">Membrane</keyword>
<dbReference type="InterPro" id="IPR018422">
    <property type="entry name" value="Cation/H_exchanger_CPA1"/>
</dbReference>